<dbReference type="GO" id="GO:0043296">
    <property type="term" value="C:apical junction complex"/>
    <property type="evidence" value="ECO:0007669"/>
    <property type="project" value="TreeGrafter"/>
</dbReference>
<dbReference type="Pfam" id="PF08688">
    <property type="entry name" value="ASD1"/>
    <property type="match status" value="2"/>
</dbReference>
<feature type="region of interest" description="Disordered" evidence="8">
    <location>
        <begin position="186"/>
        <end position="228"/>
    </location>
</feature>
<feature type="compositionally biased region" description="Basic and acidic residues" evidence="8">
    <location>
        <begin position="205"/>
        <end position="228"/>
    </location>
</feature>
<dbReference type="InterPro" id="IPR014799">
    <property type="entry name" value="ASD2_dom"/>
</dbReference>
<comment type="subcellular location">
    <subcellularLocation>
        <location evidence="1">Cytoplasm</location>
        <location evidence="1">Cytoskeleton</location>
    </subcellularLocation>
</comment>
<name>A0A8B9HKW8_ASTMX</name>
<feature type="compositionally biased region" description="Polar residues" evidence="8">
    <location>
        <begin position="137"/>
        <end position="146"/>
    </location>
</feature>
<dbReference type="PROSITE" id="PS51307">
    <property type="entry name" value="ASD2"/>
    <property type="match status" value="1"/>
</dbReference>
<feature type="region of interest" description="Disordered" evidence="8">
    <location>
        <begin position="1019"/>
        <end position="1044"/>
    </location>
</feature>
<proteinExistence type="inferred from homology"/>
<dbReference type="GO" id="GO:0005874">
    <property type="term" value="C:microtubule"/>
    <property type="evidence" value="ECO:0007669"/>
    <property type="project" value="UniProtKB-KW"/>
</dbReference>
<protein>
    <recommendedName>
        <fullName evidence="13">Shroom family member 2</fullName>
    </recommendedName>
</protein>
<feature type="region of interest" description="Disordered" evidence="8">
    <location>
        <begin position="391"/>
        <end position="446"/>
    </location>
</feature>
<evidence type="ECO:0000313" key="12">
    <source>
        <dbReference type="Proteomes" id="UP000694621"/>
    </source>
</evidence>
<feature type="region of interest" description="Disordered" evidence="8">
    <location>
        <begin position="80"/>
        <end position="146"/>
    </location>
</feature>
<keyword evidence="3" id="KW-0963">Cytoplasm</keyword>
<evidence type="ECO:0000259" key="9">
    <source>
        <dbReference type="PROSITE" id="PS51306"/>
    </source>
</evidence>
<feature type="compositionally biased region" description="Polar residues" evidence="8">
    <location>
        <begin position="394"/>
        <end position="413"/>
    </location>
</feature>
<evidence type="ECO:0000256" key="3">
    <source>
        <dbReference type="ARBA" id="ARBA00022490"/>
    </source>
</evidence>
<feature type="compositionally biased region" description="Polar residues" evidence="8">
    <location>
        <begin position="312"/>
        <end position="333"/>
    </location>
</feature>
<feature type="compositionally biased region" description="Basic and acidic residues" evidence="8">
    <location>
        <begin position="432"/>
        <end position="446"/>
    </location>
</feature>
<dbReference type="InterPro" id="IPR014800">
    <property type="entry name" value="ASD1_dom"/>
</dbReference>
<keyword evidence="6" id="KW-0206">Cytoskeleton</keyword>
<dbReference type="Gene3D" id="6.10.250.3120">
    <property type="match status" value="1"/>
</dbReference>
<feature type="region of interest" description="Disordered" evidence="8">
    <location>
        <begin position="264"/>
        <end position="293"/>
    </location>
</feature>
<feature type="region of interest" description="Disordered" evidence="8">
    <location>
        <begin position="312"/>
        <end position="334"/>
    </location>
</feature>
<evidence type="ECO:0000256" key="6">
    <source>
        <dbReference type="ARBA" id="ARBA00023212"/>
    </source>
</evidence>
<feature type="compositionally biased region" description="Polar residues" evidence="8">
    <location>
        <begin position="264"/>
        <end position="275"/>
    </location>
</feature>
<evidence type="ECO:0000256" key="2">
    <source>
        <dbReference type="ARBA" id="ARBA00006469"/>
    </source>
</evidence>
<dbReference type="Pfam" id="PF08687">
    <property type="entry name" value="ASD2"/>
    <property type="match status" value="2"/>
</dbReference>
<evidence type="ECO:0000256" key="5">
    <source>
        <dbReference type="ARBA" id="ARBA00023203"/>
    </source>
</evidence>
<organism evidence="11 12">
    <name type="scientific">Astyanax mexicanus</name>
    <name type="common">Blind cave fish</name>
    <name type="synonym">Astyanax fasciatus mexicanus</name>
    <dbReference type="NCBI Taxonomy" id="7994"/>
    <lineage>
        <taxon>Eukaryota</taxon>
        <taxon>Metazoa</taxon>
        <taxon>Chordata</taxon>
        <taxon>Craniata</taxon>
        <taxon>Vertebrata</taxon>
        <taxon>Euteleostomi</taxon>
        <taxon>Actinopterygii</taxon>
        <taxon>Neopterygii</taxon>
        <taxon>Teleostei</taxon>
        <taxon>Ostariophysi</taxon>
        <taxon>Characiformes</taxon>
        <taxon>Characoidei</taxon>
        <taxon>Acestrorhamphidae</taxon>
        <taxon>Acestrorhamphinae</taxon>
        <taxon>Astyanax</taxon>
    </lineage>
</organism>
<feature type="compositionally biased region" description="Low complexity" evidence="8">
    <location>
        <begin position="576"/>
        <end position="588"/>
    </location>
</feature>
<feature type="compositionally biased region" description="Low complexity" evidence="8">
    <location>
        <begin position="85"/>
        <end position="96"/>
    </location>
</feature>
<feature type="compositionally biased region" description="Polar residues" evidence="8">
    <location>
        <begin position="923"/>
        <end position="934"/>
    </location>
</feature>
<accession>A0A8B9HKW8</accession>
<dbReference type="GO" id="GO:0005912">
    <property type="term" value="C:adherens junction"/>
    <property type="evidence" value="ECO:0007669"/>
    <property type="project" value="TreeGrafter"/>
</dbReference>
<evidence type="ECO:0000256" key="1">
    <source>
        <dbReference type="ARBA" id="ARBA00004245"/>
    </source>
</evidence>
<feature type="domain" description="ASD1" evidence="9">
    <location>
        <begin position="596"/>
        <end position="665"/>
    </location>
</feature>
<feature type="region of interest" description="Disordered" evidence="8">
    <location>
        <begin position="857"/>
        <end position="888"/>
    </location>
</feature>
<keyword evidence="5 7" id="KW-0009">Actin-binding</keyword>
<dbReference type="AlphaFoldDB" id="A0A8B9HKW8"/>
<dbReference type="PANTHER" id="PTHR15012">
    <property type="entry name" value="APICAL PROTEIN/SHROOM-RELATED"/>
    <property type="match status" value="1"/>
</dbReference>
<dbReference type="PANTHER" id="PTHR15012:SF38">
    <property type="entry name" value="PROTEIN SHROOM2-LIKE ISOFORM X1"/>
    <property type="match status" value="1"/>
</dbReference>
<evidence type="ECO:0008006" key="13">
    <source>
        <dbReference type="Google" id="ProtNLM"/>
    </source>
</evidence>
<dbReference type="GO" id="GO:0051015">
    <property type="term" value="F:actin filament binding"/>
    <property type="evidence" value="ECO:0007669"/>
    <property type="project" value="InterPro"/>
</dbReference>
<feature type="region of interest" description="Disordered" evidence="8">
    <location>
        <begin position="902"/>
        <end position="934"/>
    </location>
</feature>
<feature type="domain" description="ASD2" evidence="10">
    <location>
        <begin position="1160"/>
        <end position="1243"/>
    </location>
</feature>
<evidence type="ECO:0000259" key="10">
    <source>
        <dbReference type="PROSITE" id="PS51307"/>
    </source>
</evidence>
<dbReference type="Proteomes" id="UP000694621">
    <property type="component" value="Unplaced"/>
</dbReference>
<reference evidence="11" key="1">
    <citation type="submission" date="2025-08" db="UniProtKB">
        <authorList>
            <consortium name="Ensembl"/>
        </authorList>
    </citation>
    <scope>IDENTIFICATION</scope>
</reference>
<dbReference type="GO" id="GO:0007015">
    <property type="term" value="P:actin filament organization"/>
    <property type="evidence" value="ECO:0007669"/>
    <property type="project" value="TreeGrafter"/>
</dbReference>
<evidence type="ECO:0000313" key="11">
    <source>
        <dbReference type="Ensembl" id="ENSAMXP00005013601.1"/>
    </source>
</evidence>
<dbReference type="InterPro" id="IPR027685">
    <property type="entry name" value="Shroom_fam"/>
</dbReference>
<feature type="compositionally biased region" description="Polar residues" evidence="8">
    <location>
        <begin position="1025"/>
        <end position="1035"/>
    </location>
</feature>
<evidence type="ECO:0000256" key="4">
    <source>
        <dbReference type="ARBA" id="ARBA00022701"/>
    </source>
</evidence>
<feature type="compositionally biased region" description="Polar residues" evidence="8">
    <location>
        <begin position="871"/>
        <end position="881"/>
    </location>
</feature>
<feature type="compositionally biased region" description="Basic and acidic residues" evidence="8">
    <location>
        <begin position="724"/>
        <end position="739"/>
    </location>
</feature>
<dbReference type="GO" id="GO:0016324">
    <property type="term" value="C:apical plasma membrane"/>
    <property type="evidence" value="ECO:0007669"/>
    <property type="project" value="TreeGrafter"/>
</dbReference>
<dbReference type="PROSITE" id="PS51306">
    <property type="entry name" value="ASD1"/>
    <property type="match status" value="1"/>
</dbReference>
<dbReference type="Ensembl" id="ENSAMXT00005015073.1">
    <property type="protein sequence ID" value="ENSAMXP00005013601.1"/>
    <property type="gene ID" value="ENSAMXG00005007300.1"/>
</dbReference>
<feature type="region of interest" description="Disordered" evidence="8">
    <location>
        <begin position="696"/>
        <end position="748"/>
    </location>
</feature>
<feature type="compositionally biased region" description="Low complexity" evidence="8">
    <location>
        <begin position="696"/>
        <end position="708"/>
    </location>
</feature>
<comment type="similarity">
    <text evidence="2">Belongs to the shroom family.</text>
</comment>
<evidence type="ECO:0000256" key="7">
    <source>
        <dbReference type="PROSITE-ProRule" id="PRU00637"/>
    </source>
</evidence>
<sequence>SENPSEVCESDATAELAPIWQTKYDAGSPSAKDFTNCWGQPNLRQVSCKFSSVGNMESLERSSNKPQIAADQSLAVKGLCKHDSSYSPPDSNSSRSGTTPTDCMFYRGSPSSPRHRYLQIPVSNGGRVSPRIEDQTSSRFSSSGRLNLNPVWHVPEKSAAAHSPPPPPPPLRSDSFAATKVHEKGLVIPYPHGPPPYSHQKSHGKGADRQFGDYSKERGPESRRSYNAASKKDVLHVYLSPEDYNPNQLNPNKLFSLSSTDVRQGQNPFACQPQHQRQHSDEGPFYLHPRNTTVPKTQTVGTYYRSLQHLPTNAGAQNHTRSSTASPSCTAPDNNHDGMAHFRYYCITAQQPTQEASEERVEDGWRLETEATPPAVTDWNSQKAIKAKYPSPYLQPSENKNSNTEFCKQTLSPPSLEATSPGLGPMMVKSSSGEKEKENPWKKESGIADNHQNKHLHNHQANHQANCATTAQRNAQKDPWFSSSEHKICPQKTPLLHSLAQESKFLANSNLVTTNGSTIQETPDPSSGKLGRRSDRYATTLRNEIQEKRAQLQKSRSAAALSCPGETDEDAGVWKSTETSTSSSDGSFTNTYKDHLKEAQARVLQATSFKRRDLELPGNEAVSSQASVKADSTCGQVFRIGCRKRFPMDKRVHSFSEPDKINEVGMEEKKSPHQTSVGSFVDRCKFFEGASRPAFSKPIPKKSSLSPSEDVSGDKNKLASFGGENDRKVSSKQQLEKNKSGTAAEEQQRLGTFAEYEATWNLQKKSTEGRTSSRYRSAENILDSGAEERNSSVCIHERSRSSPSADFYGGVSLVKVMNPFIQKQRITAFLLLYMFYVFLSTSEGGHCQLNISEPLDLSPGSDSEHKDTPTPLHSNHTTKASSLLPPYPHHLHLHDAALERLLPPDNTQGPAPPKPAHPREDVSNNILENSEPSSTVVKNVPTLVVHADSNSETENRHFLAQREVPGGPGGTANHQLCCRPCSPELSSSLCHDYTHQGPHRDTDCSASEVQAVVGATLGDTETETETAWPNAASSGHSEEDEKREELVKDIMGKDKSLVDILDQSKMKTTMDLMEGIYPQGEQILEGAQQRKKSGPKQTSPKTTQESVVTIIQYIIYALTLTSSWSQKNHGLKVKCPNFWLHSFETFIIMFLSSRLFSPLQRTLVEKRKLLIRQHEDAKELKENLDRRERLVYDILASHLSVESLADYQHFVKMKSALIIEQRKLEDRIKLGEEQLKCLKDSLPLEQRLRY</sequence>
<keyword evidence="4" id="KW-0493">Microtubule</keyword>
<dbReference type="GO" id="GO:0030864">
    <property type="term" value="C:cortical actin cytoskeleton"/>
    <property type="evidence" value="ECO:0007669"/>
    <property type="project" value="TreeGrafter"/>
</dbReference>
<feature type="region of interest" description="Disordered" evidence="8">
    <location>
        <begin position="553"/>
        <end position="588"/>
    </location>
</feature>
<evidence type="ECO:0000256" key="8">
    <source>
        <dbReference type="SAM" id="MobiDB-lite"/>
    </source>
</evidence>